<evidence type="ECO:0000313" key="2">
    <source>
        <dbReference type="WBParaSite" id="HCON_00112430-00001"/>
    </source>
</evidence>
<organism evidence="1 2">
    <name type="scientific">Haemonchus contortus</name>
    <name type="common">Barber pole worm</name>
    <dbReference type="NCBI Taxonomy" id="6289"/>
    <lineage>
        <taxon>Eukaryota</taxon>
        <taxon>Metazoa</taxon>
        <taxon>Ecdysozoa</taxon>
        <taxon>Nematoda</taxon>
        <taxon>Chromadorea</taxon>
        <taxon>Rhabditida</taxon>
        <taxon>Rhabditina</taxon>
        <taxon>Rhabditomorpha</taxon>
        <taxon>Strongyloidea</taxon>
        <taxon>Trichostrongylidae</taxon>
        <taxon>Haemonchus</taxon>
    </lineage>
</organism>
<name>A0A7I5EAU4_HAECO</name>
<dbReference type="Proteomes" id="UP000025227">
    <property type="component" value="Unplaced"/>
</dbReference>
<dbReference type="OrthoDB" id="410104at2759"/>
<evidence type="ECO:0000313" key="1">
    <source>
        <dbReference type="Proteomes" id="UP000025227"/>
    </source>
</evidence>
<dbReference type="InterPro" id="IPR027124">
    <property type="entry name" value="Swc5/CFDP1/2"/>
</dbReference>
<reference evidence="2" key="1">
    <citation type="submission" date="2020-12" db="UniProtKB">
        <authorList>
            <consortium name="WormBaseParasite"/>
        </authorList>
    </citation>
    <scope>IDENTIFICATION</scope>
    <source>
        <strain evidence="2">MHco3</strain>
    </source>
</reference>
<dbReference type="WBParaSite" id="HCON_00112430-00001">
    <property type="protein sequence ID" value="HCON_00112430-00001"/>
    <property type="gene ID" value="HCON_00112430"/>
</dbReference>
<protein>
    <submittedName>
        <fullName evidence="2">Endo/exonuclease/phosphatase domain-containing protein</fullName>
    </submittedName>
</protein>
<dbReference type="PANTHER" id="PTHR23227:SF67">
    <property type="entry name" value="CRANIOFACIAL DEVELOPMENT PROTEIN 2-LIKE"/>
    <property type="match status" value="1"/>
</dbReference>
<sequence>MPRLCTTSPHLGVRQGRNKDHGRIRIHIASHNVRTLSTDSLLDIYLQQIEKIKADIVGVCETRRARAVSAKWSSGEEILLGGGADNVSRTGGVGFIVKAKMAPYVISCDIQSPRVAVLKIKLQKLGDRTRQNRASDFNAVVGSRLDGTEHLLGRYGVGVRNERGNRLVEFAEQHKFSIMNTFFEKKAKRLWTWRSPDTKTLRQIDYVLTDTPRLFADVSVIGESVIATGSDPDFCAR</sequence>
<dbReference type="AlphaFoldDB" id="A0A7I5EAU4"/>
<keyword evidence="1" id="KW-1185">Reference proteome</keyword>
<dbReference type="PANTHER" id="PTHR23227">
    <property type="entry name" value="BUCENTAUR RELATED"/>
    <property type="match status" value="1"/>
</dbReference>
<dbReference type="Gene3D" id="3.60.10.10">
    <property type="entry name" value="Endonuclease/exonuclease/phosphatase"/>
    <property type="match status" value="2"/>
</dbReference>
<dbReference type="OMA" id="FIMSTHA"/>
<dbReference type="InterPro" id="IPR036691">
    <property type="entry name" value="Endo/exonu/phosph_ase_sf"/>
</dbReference>
<dbReference type="SUPFAM" id="SSF56219">
    <property type="entry name" value="DNase I-like"/>
    <property type="match status" value="1"/>
</dbReference>
<accession>A0A7I5EAU4</accession>
<proteinExistence type="predicted"/>